<accession>A0ACC2VBK3</accession>
<evidence type="ECO:0000313" key="1">
    <source>
        <dbReference type="EMBL" id="KAJ9096667.1"/>
    </source>
</evidence>
<sequence length="378" mass="41998">MVAPDIGRLSAADVDFDASGGISDTPATPGKSANGNSKLSVNQNVPRSSSAGNVSRLVIPRPQLHVRTKSSTSAKGFPAAGNNSVSPRKSTRAMELRHDEEKSRPSPVIRSVPTQPNDKSRLVNQFYNAINDMNKSRSSSNNNSVADMRQLLARSGALSGEANHRPSIETELLEDHFDRIINSGGYEYTPMDNLVGLDDKLVHHLLNIDTILGNEHSLEAGLQPLRDILDSISERFLSQTRHSILSDPITPTILVELSMLQKYLRQLHLLVETLLTELIHNKDEIKGHYRQEISTNIAKLSDLVQTLDTLESRLNASRQLINTNKAQITDEFSAKVETLEYVHKRYREYSQKVHNRRFVQLTSAVGIVILVISIYAVL</sequence>
<comment type="caution">
    <text evidence="1">The sequence shown here is derived from an EMBL/GenBank/DDBJ whole genome shotgun (WGS) entry which is preliminary data.</text>
</comment>
<organism evidence="1 2">
    <name type="scientific">Naganishia cerealis</name>
    <dbReference type="NCBI Taxonomy" id="610337"/>
    <lineage>
        <taxon>Eukaryota</taxon>
        <taxon>Fungi</taxon>
        <taxon>Dikarya</taxon>
        <taxon>Basidiomycota</taxon>
        <taxon>Agaricomycotina</taxon>
        <taxon>Tremellomycetes</taxon>
        <taxon>Filobasidiales</taxon>
        <taxon>Filobasidiaceae</taxon>
        <taxon>Naganishia</taxon>
    </lineage>
</organism>
<proteinExistence type="predicted"/>
<protein>
    <submittedName>
        <fullName evidence="1">Uncharacterized protein</fullName>
    </submittedName>
</protein>
<gene>
    <name evidence="1" type="ORF">QFC19_007050</name>
</gene>
<dbReference type="EMBL" id="JASBWR010000091">
    <property type="protein sequence ID" value="KAJ9096667.1"/>
    <property type="molecule type" value="Genomic_DNA"/>
</dbReference>
<reference evidence="1" key="1">
    <citation type="submission" date="2023-04" db="EMBL/GenBank/DDBJ databases">
        <title>Draft Genome sequencing of Naganishia species isolated from polar environments using Oxford Nanopore Technology.</title>
        <authorList>
            <person name="Leo P."/>
            <person name="Venkateswaran K."/>
        </authorList>
    </citation>
    <scope>NUCLEOTIDE SEQUENCE</scope>
    <source>
        <strain evidence="1">MNA-CCFEE 5261</strain>
    </source>
</reference>
<dbReference type="Proteomes" id="UP001241377">
    <property type="component" value="Unassembled WGS sequence"/>
</dbReference>
<name>A0ACC2VBK3_9TREE</name>
<evidence type="ECO:0000313" key="2">
    <source>
        <dbReference type="Proteomes" id="UP001241377"/>
    </source>
</evidence>
<keyword evidence="2" id="KW-1185">Reference proteome</keyword>